<evidence type="ECO:0000313" key="1">
    <source>
        <dbReference type="EMBL" id="SCO78789.1"/>
    </source>
</evidence>
<dbReference type="OrthoDB" id="10373265at2759"/>
<dbReference type="AlphaFoldDB" id="A0A2H3SUA6"/>
<accession>A0A2H3SUA6</accession>
<dbReference type="EMBL" id="FMJY01000002">
    <property type="protein sequence ID" value="SCO78789.1"/>
    <property type="molecule type" value="Genomic_DNA"/>
</dbReference>
<evidence type="ECO:0000313" key="2">
    <source>
        <dbReference type="Proteomes" id="UP000219369"/>
    </source>
</evidence>
<dbReference type="Proteomes" id="UP000219369">
    <property type="component" value="Unassembled WGS sequence"/>
</dbReference>
<name>A0A2H3SUA6_FUSOX</name>
<proteinExistence type="predicted"/>
<protein>
    <submittedName>
        <fullName evidence="1">Uncharacterized protein</fullName>
    </submittedName>
</protein>
<gene>
    <name evidence="1" type="ORF">FRV6_03002</name>
</gene>
<sequence>MCLSIRALLLATATFSAMLLSHLKSSIALVSVRLVHAAPIKKLS</sequence>
<reference evidence="2" key="1">
    <citation type="submission" date="2016-09" db="EMBL/GenBank/DDBJ databases">
        <authorList>
            <person name="Guldener U."/>
        </authorList>
    </citation>
    <scope>NUCLEOTIDE SEQUENCE [LARGE SCALE GENOMIC DNA]</scope>
    <source>
        <strain evidence="2">V64-1</strain>
    </source>
</reference>
<organism evidence="1 2">
    <name type="scientific">Fusarium oxysporum</name>
    <name type="common">Fusarium vascular wilt</name>
    <dbReference type="NCBI Taxonomy" id="5507"/>
    <lineage>
        <taxon>Eukaryota</taxon>
        <taxon>Fungi</taxon>
        <taxon>Dikarya</taxon>
        <taxon>Ascomycota</taxon>
        <taxon>Pezizomycotina</taxon>
        <taxon>Sordariomycetes</taxon>
        <taxon>Hypocreomycetidae</taxon>
        <taxon>Hypocreales</taxon>
        <taxon>Nectriaceae</taxon>
        <taxon>Fusarium</taxon>
        <taxon>Fusarium oxysporum species complex</taxon>
    </lineage>
</organism>